<evidence type="ECO:0000313" key="2">
    <source>
        <dbReference type="Proteomes" id="UP000241769"/>
    </source>
</evidence>
<gene>
    <name evidence="1" type="ORF">PROFUN_15262</name>
</gene>
<dbReference type="InParanoid" id="A0A2P6MXG9"/>
<reference evidence="1 2" key="1">
    <citation type="journal article" date="2018" name="Genome Biol. Evol.">
        <title>Multiple Roots of Fruiting Body Formation in Amoebozoa.</title>
        <authorList>
            <person name="Hillmann F."/>
            <person name="Forbes G."/>
            <person name="Novohradska S."/>
            <person name="Ferling I."/>
            <person name="Riege K."/>
            <person name="Groth M."/>
            <person name="Westermann M."/>
            <person name="Marz M."/>
            <person name="Spaller T."/>
            <person name="Winckler T."/>
            <person name="Schaap P."/>
            <person name="Glockner G."/>
        </authorList>
    </citation>
    <scope>NUCLEOTIDE SEQUENCE [LARGE SCALE GENOMIC DNA]</scope>
    <source>
        <strain evidence="1 2">Jena</strain>
    </source>
</reference>
<name>A0A2P6MXG9_9EUKA</name>
<proteinExistence type="predicted"/>
<dbReference type="Proteomes" id="UP000241769">
    <property type="component" value="Unassembled WGS sequence"/>
</dbReference>
<protein>
    <submittedName>
        <fullName evidence="1">Uncharacterized protein</fullName>
    </submittedName>
</protein>
<dbReference type="AlphaFoldDB" id="A0A2P6MXG9"/>
<dbReference type="EMBL" id="MDYQ01000334">
    <property type="protein sequence ID" value="PRP76346.1"/>
    <property type="molecule type" value="Genomic_DNA"/>
</dbReference>
<organism evidence="1 2">
    <name type="scientific">Planoprotostelium fungivorum</name>
    <dbReference type="NCBI Taxonomy" id="1890364"/>
    <lineage>
        <taxon>Eukaryota</taxon>
        <taxon>Amoebozoa</taxon>
        <taxon>Evosea</taxon>
        <taxon>Variosea</taxon>
        <taxon>Cavosteliida</taxon>
        <taxon>Cavosteliaceae</taxon>
        <taxon>Planoprotostelium</taxon>
    </lineage>
</organism>
<sequence>MTHKILEPDWTTNLNLEWGKQTTLLSQRYKAQVGIVMKQKELLCHPNWSTQSE</sequence>
<keyword evidence="2" id="KW-1185">Reference proteome</keyword>
<accession>A0A2P6MXG9</accession>
<comment type="caution">
    <text evidence="1">The sequence shown here is derived from an EMBL/GenBank/DDBJ whole genome shotgun (WGS) entry which is preliminary data.</text>
</comment>
<evidence type="ECO:0000313" key="1">
    <source>
        <dbReference type="EMBL" id="PRP76346.1"/>
    </source>
</evidence>